<dbReference type="GO" id="GO:0006631">
    <property type="term" value="P:fatty acid metabolic process"/>
    <property type="evidence" value="ECO:0007669"/>
    <property type="project" value="TreeGrafter"/>
</dbReference>
<comment type="caution">
    <text evidence="1">The sequence shown here is derived from an EMBL/GenBank/DDBJ whole genome shotgun (WGS) entry which is preliminary data.</text>
</comment>
<dbReference type="Gene3D" id="2.60.120.590">
    <property type="entry name" value="Alpha-ketoglutarate-dependent dioxygenase AlkB-like"/>
    <property type="match status" value="1"/>
</dbReference>
<dbReference type="GO" id="GO:0016706">
    <property type="term" value="F:2-oxoglutarate-dependent dioxygenase activity"/>
    <property type="evidence" value="ECO:0007669"/>
    <property type="project" value="TreeGrafter"/>
</dbReference>
<dbReference type="InterPro" id="IPR032870">
    <property type="entry name" value="ALKBH7-like"/>
</dbReference>
<dbReference type="InterPro" id="IPR037151">
    <property type="entry name" value="AlkB-like_sf"/>
</dbReference>
<dbReference type="SUPFAM" id="SSF51197">
    <property type="entry name" value="Clavaminate synthase-like"/>
    <property type="match status" value="1"/>
</dbReference>
<dbReference type="Proteomes" id="UP001153365">
    <property type="component" value="Unassembled WGS sequence"/>
</dbReference>
<dbReference type="GO" id="GO:0006974">
    <property type="term" value="P:DNA damage response"/>
    <property type="evidence" value="ECO:0007669"/>
    <property type="project" value="InterPro"/>
</dbReference>
<keyword evidence="2" id="KW-1185">Reference proteome</keyword>
<dbReference type="PANTHER" id="PTHR21052:SF0">
    <property type="entry name" value="ALPHA-KETOGLUTARATE-DEPENDENT DIOXYGENASE ALKB HOMOLOG 7, MITOCHONDRIAL"/>
    <property type="match status" value="1"/>
</dbReference>
<gene>
    <name evidence="1" type="ORF">PPACK8108_LOCUS16827</name>
</gene>
<name>A0AAV0BC16_PHAPC</name>
<protein>
    <submittedName>
        <fullName evidence="1">Expressed protein</fullName>
    </submittedName>
</protein>
<proteinExistence type="predicted"/>
<dbReference type="GO" id="GO:0005759">
    <property type="term" value="C:mitochondrial matrix"/>
    <property type="evidence" value="ECO:0007669"/>
    <property type="project" value="TreeGrafter"/>
</dbReference>
<reference evidence="1" key="1">
    <citation type="submission" date="2022-06" db="EMBL/GenBank/DDBJ databases">
        <authorList>
            <consortium name="SYNGENTA / RWTH Aachen University"/>
        </authorList>
    </citation>
    <scope>NUCLEOTIDE SEQUENCE</scope>
</reference>
<dbReference type="EMBL" id="CALTRL010004634">
    <property type="protein sequence ID" value="CAH7683371.1"/>
    <property type="molecule type" value="Genomic_DNA"/>
</dbReference>
<evidence type="ECO:0000313" key="2">
    <source>
        <dbReference type="Proteomes" id="UP001153365"/>
    </source>
</evidence>
<dbReference type="PANTHER" id="PTHR21052">
    <property type="entry name" value="SPERMATOGENESIS ASSOCIATED 11-RELATED"/>
    <property type="match status" value="1"/>
</dbReference>
<evidence type="ECO:0000313" key="1">
    <source>
        <dbReference type="EMBL" id="CAH7683371.1"/>
    </source>
</evidence>
<organism evidence="1 2">
    <name type="scientific">Phakopsora pachyrhizi</name>
    <name type="common">Asian soybean rust disease fungus</name>
    <dbReference type="NCBI Taxonomy" id="170000"/>
    <lineage>
        <taxon>Eukaryota</taxon>
        <taxon>Fungi</taxon>
        <taxon>Dikarya</taxon>
        <taxon>Basidiomycota</taxon>
        <taxon>Pucciniomycotina</taxon>
        <taxon>Pucciniomycetes</taxon>
        <taxon>Pucciniales</taxon>
        <taxon>Phakopsoraceae</taxon>
        <taxon>Phakopsora</taxon>
    </lineage>
</organism>
<dbReference type="AlphaFoldDB" id="A0AAV0BC16"/>
<sequence length="366" mass="42940">MITKFKFFLRNKNILINVKSNLRVTINFRAISTIKNHQWNLSSLSPKISEKEPVNSLSVCHKINTQAAEFLTLENINNTKYFEFEKDHNEFNNQRPIEERYDPKDFILYPNFISDGSEQDLFLRFLLYQLDLKLKPKRNKNRVVLKRNDSSDSDDKKIDVLKNSDEEFKSKKEIFLEEIFYKFEEGHFDRVITNYREIQIDEEQLRNPRVLNKNFNDESKVIENILDRLNEKFYEALLFSKILNRSREKDGEEGKAVNETIRKMEEPLKHILHLSSSGKIKSHLDNIDSSGSIIIGLSLGNKRVMRLSYPGDYNDSNDYRSNPGGREVSKNDIKVLLPPGSLYVQRDSVRYKLEHSIESSDIFNGS</sequence>
<accession>A0AAV0BC16</accession>